<feature type="region of interest" description="G3" evidence="15">
    <location>
        <begin position="153"/>
        <end position="156"/>
    </location>
</feature>
<dbReference type="Proteomes" id="UP000288216">
    <property type="component" value="Unassembled WGS sequence"/>
</dbReference>
<evidence type="ECO:0000256" key="1">
    <source>
        <dbReference type="ARBA" id="ARBA00004305"/>
    </source>
</evidence>
<dbReference type="GO" id="GO:0005759">
    <property type="term" value="C:mitochondrial matrix"/>
    <property type="evidence" value="ECO:0007669"/>
    <property type="project" value="UniProtKB-SubCell"/>
</dbReference>
<comment type="similarity">
    <text evidence="3 15">Belongs to the TRAFAC class TrmE-Era-EngA-EngB-Septin-like GTPase superfamily. Era GTPase family.</text>
</comment>
<keyword evidence="19" id="KW-1185">Reference proteome</keyword>
<dbReference type="InterPro" id="IPR027417">
    <property type="entry name" value="P-loop_NTPase"/>
</dbReference>
<reference evidence="18 19" key="1">
    <citation type="journal article" date="2018" name="Nat. Ecol. Evol.">
        <title>Shark genomes provide insights into elasmobranch evolution and the origin of vertebrates.</title>
        <authorList>
            <person name="Hara Y"/>
            <person name="Yamaguchi K"/>
            <person name="Onimaru K"/>
            <person name="Kadota M"/>
            <person name="Koyanagi M"/>
            <person name="Keeley SD"/>
            <person name="Tatsumi K"/>
            <person name="Tanaka K"/>
            <person name="Motone F"/>
            <person name="Kageyama Y"/>
            <person name="Nozu R"/>
            <person name="Adachi N"/>
            <person name="Nishimura O"/>
            <person name="Nakagawa R"/>
            <person name="Tanegashima C"/>
            <person name="Kiyatake I"/>
            <person name="Matsumoto R"/>
            <person name="Murakumo K"/>
            <person name="Nishida K"/>
            <person name="Terakita A"/>
            <person name="Kuratani S"/>
            <person name="Sato K"/>
            <person name="Hyodo S Kuraku.S."/>
        </authorList>
    </citation>
    <scope>NUCLEOTIDE SEQUENCE [LARGE SCALE GENOMIC DNA]</scope>
</reference>
<dbReference type="NCBIfam" id="TIGR00231">
    <property type="entry name" value="small_GTP"/>
    <property type="match status" value="1"/>
</dbReference>
<name>A0A401NKY5_SCYTO</name>
<keyword evidence="11 15" id="KW-0342">GTP-binding</keyword>
<dbReference type="InterPro" id="IPR005225">
    <property type="entry name" value="Small_GTP-bd"/>
</dbReference>
<evidence type="ECO:0000256" key="13">
    <source>
        <dbReference type="ARBA" id="ARBA00025227"/>
    </source>
</evidence>
<evidence type="ECO:0000256" key="15">
    <source>
        <dbReference type="PROSITE-ProRule" id="PRU01050"/>
    </source>
</evidence>
<feature type="compositionally biased region" description="Polar residues" evidence="16">
    <location>
        <begin position="321"/>
        <end position="335"/>
    </location>
</feature>
<dbReference type="HAMAP" id="MF_00367">
    <property type="entry name" value="GTPase_Era"/>
    <property type="match status" value="1"/>
</dbReference>
<feature type="region of interest" description="G1" evidence="15">
    <location>
        <begin position="106"/>
        <end position="113"/>
    </location>
</feature>
<dbReference type="SUPFAM" id="SSF52540">
    <property type="entry name" value="P-loop containing nucleoside triphosphate hydrolases"/>
    <property type="match status" value="1"/>
</dbReference>
<dbReference type="EMBL" id="BFAA01005104">
    <property type="protein sequence ID" value="GCB61538.1"/>
    <property type="molecule type" value="Genomic_DNA"/>
</dbReference>
<sequence length="495" mass="54550">MAAALGRAWLCRVLRNTGLGPRASRQAAFAFLQNDRIHSFTRSLASHDGRSSALGKILSVTKQETEDVGRQYPPAVSVSKAEQDYLLLHQPDQPENSQVLRVAIIGAPNAGKSTLSNRLLGRKVFPVSSKVHTTRCRAQGVITDGATQIVLLDTPGLISAVKAKRHNLEKSLLDDPWQSVKEADLVLVLVDISDHWTRNKLHTELLKCLSKYPHLPAVLVLNKVDLLKNKGLLLELTARLTEGVVNNRKLKIKSRFNSLPQQSTLSRNVSGKDRTGRQERGDGEAPIATGAWDGEYVMNKNALSEDSPGDSEFPHAEVSTDCVSGSDGSVQQPADTGSARPQGLAGQHGDSKHREGWPHFKEVFMLSAVNGEEVETLQRYLMTKAQPGSWDYHSAVVTDQSPQEICCNLIRERLLEHLPQEVPYNIIQSTELWEEGPSGELRILQNITVARKNHARLLIGQGGQLIGKIARDVGQDLMNIFLCDVQLKLCVKVKK</sequence>
<dbReference type="GO" id="GO:0005525">
    <property type="term" value="F:GTP binding"/>
    <property type="evidence" value="ECO:0007669"/>
    <property type="project" value="UniProtKB-UniRule"/>
</dbReference>
<evidence type="ECO:0000256" key="11">
    <source>
        <dbReference type="ARBA" id="ARBA00023134"/>
    </source>
</evidence>
<evidence type="ECO:0000256" key="16">
    <source>
        <dbReference type="SAM" id="MobiDB-lite"/>
    </source>
</evidence>
<feature type="region of interest" description="G5" evidence="15">
    <location>
        <begin position="366"/>
        <end position="368"/>
    </location>
</feature>
<keyword evidence="7" id="KW-0999">Mitochondrion inner membrane</keyword>
<feature type="compositionally biased region" description="Basic and acidic residues" evidence="16">
    <location>
        <begin position="270"/>
        <end position="283"/>
    </location>
</feature>
<dbReference type="InterPro" id="IPR004044">
    <property type="entry name" value="KH_dom_type_2"/>
</dbReference>
<comment type="subcellular location">
    <subcellularLocation>
        <location evidence="2">Mitochondrion inner membrane</location>
        <topology evidence="2">Peripheral membrane protein</topology>
    </subcellularLocation>
    <subcellularLocation>
        <location evidence="1">Mitochondrion matrix</location>
    </subcellularLocation>
</comment>
<dbReference type="Gene3D" id="3.40.50.300">
    <property type="entry name" value="P-loop containing nucleotide triphosphate hydrolases"/>
    <property type="match status" value="1"/>
</dbReference>
<feature type="domain" description="Era-type G" evidence="17">
    <location>
        <begin position="98"/>
        <end position="388"/>
    </location>
</feature>
<evidence type="ECO:0000256" key="8">
    <source>
        <dbReference type="ARBA" id="ARBA00022884"/>
    </source>
</evidence>
<evidence type="ECO:0000256" key="9">
    <source>
        <dbReference type="ARBA" id="ARBA00022946"/>
    </source>
</evidence>
<evidence type="ECO:0000256" key="10">
    <source>
        <dbReference type="ARBA" id="ARBA00023128"/>
    </source>
</evidence>
<dbReference type="Gene3D" id="3.30.300.20">
    <property type="match status" value="1"/>
</dbReference>
<dbReference type="STRING" id="75743.A0A401NKY5"/>
<dbReference type="GO" id="GO:0005743">
    <property type="term" value="C:mitochondrial inner membrane"/>
    <property type="evidence" value="ECO:0007669"/>
    <property type="project" value="UniProtKB-SubCell"/>
</dbReference>
<dbReference type="PANTHER" id="PTHR42698:SF1">
    <property type="entry name" value="GTPASE ERA, MITOCHONDRIAL"/>
    <property type="match status" value="1"/>
</dbReference>
<evidence type="ECO:0000256" key="14">
    <source>
        <dbReference type="ARBA" id="ARBA00030975"/>
    </source>
</evidence>
<evidence type="ECO:0000256" key="3">
    <source>
        <dbReference type="ARBA" id="ARBA00007921"/>
    </source>
</evidence>
<proteinExistence type="inferred from homology"/>
<feature type="region of interest" description="G2" evidence="15">
    <location>
        <begin position="132"/>
        <end position="136"/>
    </location>
</feature>
<evidence type="ECO:0000256" key="7">
    <source>
        <dbReference type="ARBA" id="ARBA00022792"/>
    </source>
</evidence>
<dbReference type="PANTHER" id="PTHR42698">
    <property type="entry name" value="GTPASE ERA"/>
    <property type="match status" value="1"/>
</dbReference>
<accession>A0A401NKY5</accession>
<dbReference type="PROSITE" id="PS51713">
    <property type="entry name" value="G_ERA"/>
    <property type="match status" value="1"/>
</dbReference>
<comment type="caution">
    <text evidence="18">The sequence shown here is derived from an EMBL/GenBank/DDBJ whole genome shotgun (WGS) entry which is preliminary data.</text>
</comment>
<dbReference type="AlphaFoldDB" id="A0A401NKY5"/>
<dbReference type="GO" id="GO:0019843">
    <property type="term" value="F:rRNA binding"/>
    <property type="evidence" value="ECO:0007669"/>
    <property type="project" value="TreeGrafter"/>
</dbReference>
<evidence type="ECO:0000259" key="17">
    <source>
        <dbReference type="PROSITE" id="PS51713"/>
    </source>
</evidence>
<dbReference type="InterPro" id="IPR015946">
    <property type="entry name" value="KH_dom-like_a/b"/>
</dbReference>
<evidence type="ECO:0000256" key="12">
    <source>
        <dbReference type="ARBA" id="ARBA00023136"/>
    </source>
</evidence>
<dbReference type="OrthoDB" id="8954335at2759"/>
<keyword evidence="12" id="KW-0472">Membrane</keyword>
<dbReference type="Pfam" id="PF07650">
    <property type="entry name" value="KH_2"/>
    <property type="match status" value="1"/>
</dbReference>
<dbReference type="FunFam" id="3.40.50.300:FF:002220">
    <property type="entry name" value="GTPase Era, mitochondrial"/>
    <property type="match status" value="1"/>
</dbReference>
<dbReference type="CDD" id="cd22534">
    <property type="entry name" value="KH-II_Era"/>
    <property type="match status" value="1"/>
</dbReference>
<evidence type="ECO:0000256" key="4">
    <source>
        <dbReference type="ARBA" id="ARBA00019149"/>
    </source>
</evidence>
<dbReference type="FunFam" id="3.30.300.20:FF:000016">
    <property type="entry name" value="GTPase Era, mitochondrial isoform 1"/>
    <property type="match status" value="1"/>
</dbReference>
<dbReference type="PRINTS" id="PR00326">
    <property type="entry name" value="GTP1OBG"/>
</dbReference>
<keyword evidence="5" id="KW-0690">Ribosome biogenesis</keyword>
<comment type="function">
    <text evidence="13">Probable GTPase that plays a role in the mitochondrial ribosomal small subunit assembly. Specifically binds the 12S mitochondrial rRNA (12S mt-rRNA) to a 33 nucleotide section delineating the 3' terminal stem-loop region. May act as a chaperone that protects the 12S mt-rRNA on the 28S mitoribosomal subunit during ribosomal small subunit assembly.</text>
</comment>
<evidence type="ECO:0000256" key="5">
    <source>
        <dbReference type="ARBA" id="ARBA00022517"/>
    </source>
</evidence>
<dbReference type="SUPFAM" id="SSF54814">
    <property type="entry name" value="Prokaryotic type KH domain (KH-domain type II)"/>
    <property type="match status" value="1"/>
</dbReference>
<feature type="region of interest" description="G4" evidence="15">
    <location>
        <begin position="222"/>
        <end position="225"/>
    </location>
</feature>
<evidence type="ECO:0000256" key="2">
    <source>
        <dbReference type="ARBA" id="ARBA00004637"/>
    </source>
</evidence>
<keyword evidence="6 15" id="KW-0547">Nucleotide-binding</keyword>
<dbReference type="OMA" id="PGDWEYH"/>
<dbReference type="InterPro" id="IPR006073">
    <property type="entry name" value="GTP-bd"/>
</dbReference>
<dbReference type="GO" id="GO:0043024">
    <property type="term" value="F:ribosomal small subunit binding"/>
    <property type="evidence" value="ECO:0007669"/>
    <property type="project" value="TreeGrafter"/>
</dbReference>
<dbReference type="InterPro" id="IPR009019">
    <property type="entry name" value="KH_sf_prok-type"/>
</dbReference>
<protein>
    <recommendedName>
        <fullName evidence="4">GTPase Era, mitochondrial</fullName>
    </recommendedName>
    <alternativeName>
        <fullName evidence="14">ERA-like protein 1</fullName>
    </alternativeName>
</protein>
<organism evidence="18 19">
    <name type="scientific">Scyliorhinus torazame</name>
    <name type="common">Cloudy catshark</name>
    <name type="synonym">Catulus torazame</name>
    <dbReference type="NCBI Taxonomy" id="75743"/>
    <lineage>
        <taxon>Eukaryota</taxon>
        <taxon>Metazoa</taxon>
        <taxon>Chordata</taxon>
        <taxon>Craniata</taxon>
        <taxon>Vertebrata</taxon>
        <taxon>Chondrichthyes</taxon>
        <taxon>Elasmobranchii</taxon>
        <taxon>Galeomorphii</taxon>
        <taxon>Galeoidea</taxon>
        <taxon>Carcharhiniformes</taxon>
        <taxon>Scyliorhinidae</taxon>
        <taxon>Scyliorhinus</taxon>
    </lineage>
</organism>
<gene>
    <name evidence="18" type="ORF">scyTo_0011326</name>
</gene>
<dbReference type="CDD" id="cd04163">
    <property type="entry name" value="Era"/>
    <property type="match status" value="1"/>
</dbReference>
<dbReference type="Pfam" id="PF01926">
    <property type="entry name" value="MMR_HSR1"/>
    <property type="match status" value="1"/>
</dbReference>
<dbReference type="InterPro" id="IPR005662">
    <property type="entry name" value="GTPase_Era-like"/>
</dbReference>
<dbReference type="InterPro" id="IPR030388">
    <property type="entry name" value="G_ERA_dom"/>
</dbReference>
<keyword evidence="9" id="KW-0809">Transit peptide</keyword>
<keyword evidence="8" id="KW-0694">RNA-binding</keyword>
<evidence type="ECO:0000313" key="18">
    <source>
        <dbReference type="EMBL" id="GCB61538.1"/>
    </source>
</evidence>
<feature type="region of interest" description="Disordered" evidence="16">
    <location>
        <begin position="261"/>
        <end position="355"/>
    </location>
</feature>
<evidence type="ECO:0000256" key="6">
    <source>
        <dbReference type="ARBA" id="ARBA00022741"/>
    </source>
</evidence>
<evidence type="ECO:0000313" key="19">
    <source>
        <dbReference type="Proteomes" id="UP000288216"/>
    </source>
</evidence>
<dbReference type="GO" id="GO:0000028">
    <property type="term" value="P:ribosomal small subunit assembly"/>
    <property type="evidence" value="ECO:0007669"/>
    <property type="project" value="TreeGrafter"/>
</dbReference>
<keyword evidence="10" id="KW-0496">Mitochondrion</keyword>